<dbReference type="Gene3D" id="3.10.560.10">
    <property type="entry name" value="Outer membrane lipoprotein wza domain like"/>
    <property type="match status" value="1"/>
</dbReference>
<dbReference type="AlphaFoldDB" id="A0A1M7A4X4"/>
<dbReference type="PANTHER" id="PTHR33619">
    <property type="entry name" value="POLYSACCHARIDE EXPORT PROTEIN GFCE-RELATED"/>
    <property type="match status" value="1"/>
</dbReference>
<dbReference type="Pfam" id="PF02563">
    <property type="entry name" value="Poly_export"/>
    <property type="match status" value="1"/>
</dbReference>
<sequence>MKDKYLKFLILTFVLIISSCAKREELVYFQGNQPSVTKYEEFIPKIQSSDMLAISVTAADMKATEPFNQQSIYQMNSGMQNNPYAKVYTVDQNGNINYPLLGQIKVGGFTRVEAENILKEKLSKYIVNPGVNINYTNFRISVIGEVTRPGYFTIPNDRVTILEALGMAGDLTINGVRKNIMVIREQNGVKNTYNVDITSKDILDSPVYYLAQNDVVYVEPNRARMSGSKVGPNYSVLISVAGIIISVTSTIAIILRK</sequence>
<dbReference type="GO" id="GO:0006811">
    <property type="term" value="P:monoatomic ion transport"/>
    <property type="evidence" value="ECO:0007669"/>
    <property type="project" value="UniProtKB-KW"/>
</dbReference>
<evidence type="ECO:0000256" key="9">
    <source>
        <dbReference type="ARBA" id="ARBA00023065"/>
    </source>
</evidence>
<evidence type="ECO:0000256" key="8">
    <source>
        <dbReference type="ARBA" id="ARBA00023047"/>
    </source>
</evidence>
<dbReference type="GO" id="GO:0015288">
    <property type="term" value="F:porin activity"/>
    <property type="evidence" value="ECO:0007669"/>
    <property type="project" value="UniProtKB-KW"/>
</dbReference>
<name>A0A1M7A4X4_9FLAO</name>
<dbReference type="STRING" id="1434701.SAMN05443634_108169"/>
<comment type="subcellular location">
    <subcellularLocation>
        <location evidence="1">Cell outer membrane</location>
        <topology evidence="1">Multi-pass membrane protein</topology>
    </subcellularLocation>
</comment>
<evidence type="ECO:0000256" key="2">
    <source>
        <dbReference type="ARBA" id="ARBA00009450"/>
    </source>
</evidence>
<dbReference type="Proteomes" id="UP000184120">
    <property type="component" value="Unassembled WGS sequence"/>
</dbReference>
<keyword evidence="9" id="KW-0406">Ion transport</keyword>
<evidence type="ECO:0000256" key="14">
    <source>
        <dbReference type="ARBA" id="ARBA00023288"/>
    </source>
</evidence>
<keyword evidence="4" id="KW-1134">Transmembrane beta strand</keyword>
<keyword evidence="8" id="KW-0625">Polysaccharide transport</keyword>
<accession>A0A1M7A4X4</accession>
<gene>
    <name evidence="18" type="ORF">GCM10010984_06640</name>
    <name evidence="19" type="ORF">SAMN05443634_108169</name>
</gene>
<dbReference type="InterPro" id="IPR049712">
    <property type="entry name" value="Poly_export"/>
</dbReference>
<reference evidence="21" key="4">
    <citation type="journal article" date="2019" name="Int. J. Syst. Evol. Microbiol.">
        <title>The Global Catalogue of Microorganisms (GCM) 10K type strain sequencing project: providing services to taxonomists for standard genome sequencing and annotation.</title>
        <authorList>
            <consortium name="The Broad Institute Genomics Platform"/>
            <consortium name="The Broad Institute Genome Sequencing Center for Infectious Disease"/>
            <person name="Wu L."/>
            <person name="Ma J."/>
        </authorList>
    </citation>
    <scope>NUCLEOTIDE SEQUENCE [LARGE SCALE GENOMIC DNA]</scope>
    <source>
        <strain evidence="21">CGMCC 1.12707</strain>
    </source>
</reference>
<evidence type="ECO:0000259" key="17">
    <source>
        <dbReference type="Pfam" id="PF22461"/>
    </source>
</evidence>
<evidence type="ECO:0000313" key="18">
    <source>
        <dbReference type="EMBL" id="GGE91638.1"/>
    </source>
</evidence>
<keyword evidence="11 15" id="KW-0472">Membrane</keyword>
<reference evidence="20" key="2">
    <citation type="submission" date="2016-11" db="EMBL/GenBank/DDBJ databases">
        <authorList>
            <person name="Varghese N."/>
            <person name="Submissions S."/>
        </authorList>
    </citation>
    <scope>NUCLEOTIDE SEQUENCE [LARGE SCALE GENOMIC DNA]</scope>
    <source>
        <strain evidence="20">DSM 27989</strain>
    </source>
</reference>
<evidence type="ECO:0000256" key="11">
    <source>
        <dbReference type="ARBA" id="ARBA00023136"/>
    </source>
</evidence>
<keyword evidence="3" id="KW-0813">Transport</keyword>
<keyword evidence="7" id="KW-0732">Signal</keyword>
<dbReference type="PROSITE" id="PS51257">
    <property type="entry name" value="PROKAR_LIPOPROTEIN"/>
    <property type="match status" value="1"/>
</dbReference>
<dbReference type="OrthoDB" id="662756at2"/>
<dbReference type="PANTHER" id="PTHR33619:SF3">
    <property type="entry name" value="POLYSACCHARIDE EXPORT PROTEIN GFCE-RELATED"/>
    <property type="match status" value="1"/>
</dbReference>
<evidence type="ECO:0000256" key="6">
    <source>
        <dbReference type="ARBA" id="ARBA00022692"/>
    </source>
</evidence>
<keyword evidence="15" id="KW-1133">Transmembrane helix</keyword>
<proteinExistence type="inferred from homology"/>
<evidence type="ECO:0000256" key="3">
    <source>
        <dbReference type="ARBA" id="ARBA00022448"/>
    </source>
</evidence>
<dbReference type="InterPro" id="IPR054765">
    <property type="entry name" value="SLBB_dom"/>
</dbReference>
<keyword evidence="12" id="KW-0564">Palmitate</keyword>
<protein>
    <submittedName>
        <fullName evidence="18">Polysaccharide biosynthesis protein</fullName>
    </submittedName>
    <submittedName>
        <fullName evidence="19">Polysaccharide export outer membrane protein</fullName>
    </submittedName>
</protein>
<feature type="transmembrane region" description="Helical" evidence="15">
    <location>
        <begin position="234"/>
        <end position="255"/>
    </location>
</feature>
<reference evidence="18" key="5">
    <citation type="submission" date="2024-05" db="EMBL/GenBank/DDBJ databases">
        <authorList>
            <person name="Sun Q."/>
            <person name="Zhou Y."/>
        </authorList>
    </citation>
    <scope>NUCLEOTIDE SEQUENCE</scope>
    <source>
        <strain evidence="18">CGMCC 1.12707</strain>
    </source>
</reference>
<dbReference type="InterPro" id="IPR003715">
    <property type="entry name" value="Poly_export_N"/>
</dbReference>
<evidence type="ECO:0000259" key="16">
    <source>
        <dbReference type="Pfam" id="PF02563"/>
    </source>
</evidence>
<dbReference type="GO" id="GO:0015159">
    <property type="term" value="F:polysaccharide transmembrane transporter activity"/>
    <property type="evidence" value="ECO:0007669"/>
    <property type="project" value="InterPro"/>
</dbReference>
<comment type="similarity">
    <text evidence="2">Belongs to the BexD/CtrA/VexA family.</text>
</comment>
<keyword evidence="14" id="KW-0449">Lipoprotein</keyword>
<feature type="domain" description="Polysaccharide export protein N-terminal" evidence="16">
    <location>
        <begin position="45"/>
        <end position="134"/>
    </location>
</feature>
<evidence type="ECO:0000256" key="15">
    <source>
        <dbReference type="SAM" id="Phobius"/>
    </source>
</evidence>
<evidence type="ECO:0000256" key="13">
    <source>
        <dbReference type="ARBA" id="ARBA00023237"/>
    </source>
</evidence>
<reference evidence="19" key="3">
    <citation type="submission" date="2016-11" db="EMBL/GenBank/DDBJ databases">
        <authorList>
            <person name="Jaros S."/>
            <person name="Januszkiewicz K."/>
            <person name="Wedrychowicz H."/>
        </authorList>
    </citation>
    <scope>NUCLEOTIDE SEQUENCE [LARGE SCALE GENOMIC DNA]</scope>
    <source>
        <strain evidence="19">DSM 27989</strain>
    </source>
</reference>
<dbReference type="EMBL" id="BMFL01000004">
    <property type="protein sequence ID" value="GGE91638.1"/>
    <property type="molecule type" value="Genomic_DNA"/>
</dbReference>
<dbReference type="Proteomes" id="UP000650994">
    <property type="component" value="Unassembled WGS sequence"/>
</dbReference>
<keyword evidence="10" id="KW-0626">Porin</keyword>
<evidence type="ECO:0000256" key="4">
    <source>
        <dbReference type="ARBA" id="ARBA00022452"/>
    </source>
</evidence>
<dbReference type="RefSeq" id="WP_072932774.1">
    <property type="nucleotide sequence ID" value="NZ_BMFL01000004.1"/>
</dbReference>
<keyword evidence="6 15" id="KW-0812">Transmembrane</keyword>
<dbReference type="Pfam" id="PF22461">
    <property type="entry name" value="SLBB_2"/>
    <property type="match status" value="1"/>
</dbReference>
<dbReference type="Gene3D" id="3.30.1950.10">
    <property type="entry name" value="wza like domain"/>
    <property type="match status" value="1"/>
</dbReference>
<evidence type="ECO:0000256" key="10">
    <source>
        <dbReference type="ARBA" id="ARBA00023114"/>
    </source>
</evidence>
<evidence type="ECO:0000256" key="12">
    <source>
        <dbReference type="ARBA" id="ARBA00023139"/>
    </source>
</evidence>
<evidence type="ECO:0000313" key="20">
    <source>
        <dbReference type="Proteomes" id="UP000184120"/>
    </source>
</evidence>
<keyword evidence="13" id="KW-0998">Cell outer membrane</keyword>
<keyword evidence="21" id="KW-1185">Reference proteome</keyword>
<evidence type="ECO:0000256" key="5">
    <source>
        <dbReference type="ARBA" id="ARBA00022597"/>
    </source>
</evidence>
<evidence type="ECO:0000256" key="7">
    <source>
        <dbReference type="ARBA" id="ARBA00022729"/>
    </source>
</evidence>
<keyword evidence="5" id="KW-0762">Sugar transport</keyword>
<evidence type="ECO:0000256" key="1">
    <source>
        <dbReference type="ARBA" id="ARBA00004571"/>
    </source>
</evidence>
<evidence type="ECO:0000313" key="19">
    <source>
        <dbReference type="EMBL" id="SHL37676.1"/>
    </source>
</evidence>
<organism evidence="19 20">
    <name type="scientific">Chishuiella changwenlii</name>
    <dbReference type="NCBI Taxonomy" id="1434701"/>
    <lineage>
        <taxon>Bacteria</taxon>
        <taxon>Pseudomonadati</taxon>
        <taxon>Bacteroidota</taxon>
        <taxon>Flavobacteriia</taxon>
        <taxon>Flavobacteriales</taxon>
        <taxon>Weeksellaceae</taxon>
        <taxon>Chishuiella</taxon>
    </lineage>
</organism>
<feature type="domain" description="SLBB" evidence="17">
    <location>
        <begin position="139"/>
        <end position="218"/>
    </location>
</feature>
<reference evidence="18" key="1">
    <citation type="journal article" date="2014" name="Int. J. Syst. Evol. Microbiol.">
        <title>Complete genome of a new Firmicutes species belonging to the dominant human colonic microbiota ('Ruminococcus bicirculans') reveals two chromosomes and a selective capacity to utilize plant glucans.</title>
        <authorList>
            <consortium name="NISC Comparative Sequencing Program"/>
            <person name="Wegmann U."/>
            <person name="Louis P."/>
            <person name="Goesmann A."/>
            <person name="Henrissat B."/>
            <person name="Duncan S.H."/>
            <person name="Flint H.J."/>
        </authorList>
    </citation>
    <scope>NUCLEOTIDE SEQUENCE</scope>
    <source>
        <strain evidence="18">CGMCC 1.12707</strain>
    </source>
</reference>
<dbReference type="GO" id="GO:0009279">
    <property type="term" value="C:cell outer membrane"/>
    <property type="evidence" value="ECO:0007669"/>
    <property type="project" value="UniProtKB-SubCell"/>
</dbReference>
<evidence type="ECO:0000313" key="21">
    <source>
        <dbReference type="Proteomes" id="UP000650994"/>
    </source>
</evidence>
<dbReference type="EMBL" id="FRBH01000008">
    <property type="protein sequence ID" value="SHL37676.1"/>
    <property type="molecule type" value="Genomic_DNA"/>
</dbReference>
<dbReference type="GO" id="GO:0046930">
    <property type="term" value="C:pore complex"/>
    <property type="evidence" value="ECO:0007669"/>
    <property type="project" value="UniProtKB-KW"/>
</dbReference>